<keyword evidence="7" id="KW-0239">DNA-directed DNA polymerase</keyword>
<accession>A0A0G1DKX5</accession>
<dbReference type="InterPro" id="IPR041931">
    <property type="entry name" value="DNA_pol3_alpha_thumb_dom"/>
</dbReference>
<dbReference type="Pfam" id="PF17657">
    <property type="entry name" value="DNA_pol3_finger"/>
    <property type="match status" value="1"/>
</dbReference>
<evidence type="ECO:0000256" key="8">
    <source>
        <dbReference type="ARBA" id="ARBA00049244"/>
    </source>
</evidence>
<dbReference type="STRING" id="1618443.UV73_C0001G0036"/>
<name>A0A0G1DKX5_9BACT</name>
<comment type="catalytic activity">
    <reaction evidence="8">
        <text>DNA(n) + a 2'-deoxyribonucleoside 5'-triphosphate = DNA(n+1) + diphosphate</text>
        <dbReference type="Rhea" id="RHEA:22508"/>
        <dbReference type="Rhea" id="RHEA-COMP:17339"/>
        <dbReference type="Rhea" id="RHEA-COMP:17340"/>
        <dbReference type="ChEBI" id="CHEBI:33019"/>
        <dbReference type="ChEBI" id="CHEBI:61560"/>
        <dbReference type="ChEBI" id="CHEBI:173112"/>
        <dbReference type="EC" id="2.7.7.7"/>
    </reaction>
</comment>
<feature type="domain" description="Polymerase/histidinol phosphatase N-terminal" evidence="9">
    <location>
        <begin position="5"/>
        <end position="72"/>
    </location>
</feature>
<dbReference type="InterPro" id="IPR003141">
    <property type="entry name" value="Pol/His_phosphatase_N"/>
</dbReference>
<dbReference type="GO" id="GO:0006260">
    <property type="term" value="P:DNA replication"/>
    <property type="evidence" value="ECO:0007669"/>
    <property type="project" value="UniProtKB-KW"/>
</dbReference>
<evidence type="ECO:0000256" key="2">
    <source>
        <dbReference type="ARBA" id="ARBA00012417"/>
    </source>
</evidence>
<sequence>MSDFVHLHCHTEFSLLDGLAKIKDLLARTRELGMDSLAITDHGSMYGVIKFYLAAREAGIKPIIGVEAYQAARSRLEKQNGTDNDQHHLLLLAKNNTGYHNLMKLVSHANLEGYYYKPRIDLEILNEHSEGLICLSGCLNGQVPQLLLHKQEETAERKAKEFLEIFGKDYYFELQKHPKFPEQDEVNEKLIALSRKLGIPLVATNDIHYIMPEDAYAQEILLCVQTQHTILEPKRPISMIDSPDFYLKSKEEMTGLFIQYPEAIENTVKIAAECNVEIDLGNWILPQFEVPKDETAESFLTKTATAGVKERYGHMTEELQKRLDYELNIIAKKGYSTYFLIVADFVNWAKKQEIAVGPGRGSAAGSLVAYSTGITELDPIRHNLPFERFLNPDRPSPPDIDLDFADTRRDEVIAYVTEKYGNDRVAQIITFGTMEARAAIRDVGRALGMPYAQPDRIAKLIPPGAQGFPMTIDKAVQTSPELSQAYQNEPETKKLIDLARKLEGVARHASVHAAGVVISDKPLTEYTPLQRETKGQRIITQYDMYCLDLNAADGKAVGLLKMDLLGLRNLTILENAIKFVKATKQIDIDLRNLPLDDAAVFKLISSGETTGIFQMESSGMRRLARDLKPTKFTDISAMVALFRPGPMEWIPTFIESKENPRKIKYIHPDLKSILAETYGIAVYQEQCMLIANKMAGYSMVEADKLRMAIGKKKREVMKKEKEKFIKGCAKRGLSDEMAEKIFSLIEKFVGYGFNKAHSASYALIVYQTAYMKQKFPVEFMTAVLAAESRGASGPARDDKIAQAILECRRMKISLLRPNINKSDVEFKIESDEDAGGKIRFGLSAIKNVGTAAIDSILATRDKNGDFKSFTDFITRVDLSKVNRKTVESLIKAGAMDQFGKRSSLLAAFSEIIERVHKGQMKKDSGQVSLFVTDESEEITDHLPEMEELSREELLLFEKQFLGFYITEHPLSNQINELEKRVSHRLNMLASQVKSTVVVGGIITQVKKITTRNGGQEMAFVKIDDFTGSIELVVFPTVFERTKFTWISDKVVLVKGKVSEKDDRLAVLVDDAKLMV</sequence>
<dbReference type="EMBL" id="LCFP01000001">
    <property type="protein sequence ID" value="KKS98515.1"/>
    <property type="molecule type" value="Genomic_DNA"/>
</dbReference>
<evidence type="ECO:0000259" key="9">
    <source>
        <dbReference type="SMART" id="SM00481"/>
    </source>
</evidence>
<evidence type="ECO:0000313" key="10">
    <source>
        <dbReference type="EMBL" id="KKS98515.1"/>
    </source>
</evidence>
<dbReference type="Gene3D" id="1.10.10.1600">
    <property type="entry name" value="Bacterial DNA polymerase III alpha subunit, thumb domain"/>
    <property type="match status" value="1"/>
</dbReference>
<dbReference type="CDD" id="cd12113">
    <property type="entry name" value="PHP_PolIIIA_DnaE3"/>
    <property type="match status" value="1"/>
</dbReference>
<keyword evidence="5 10" id="KW-0548">Nucleotidyltransferase</keyword>
<evidence type="ECO:0000256" key="7">
    <source>
        <dbReference type="ARBA" id="ARBA00022932"/>
    </source>
</evidence>
<proteinExistence type="predicted"/>
<keyword evidence="6" id="KW-0235">DNA replication</keyword>
<dbReference type="InterPro" id="IPR029460">
    <property type="entry name" value="DNAPol_HHH"/>
</dbReference>
<evidence type="ECO:0000313" key="11">
    <source>
        <dbReference type="Proteomes" id="UP000034894"/>
    </source>
</evidence>
<evidence type="ECO:0000256" key="5">
    <source>
        <dbReference type="ARBA" id="ARBA00022695"/>
    </source>
</evidence>
<dbReference type="Gene3D" id="3.20.20.140">
    <property type="entry name" value="Metal-dependent hydrolases"/>
    <property type="match status" value="1"/>
</dbReference>
<dbReference type="NCBIfam" id="TIGR00594">
    <property type="entry name" value="polc"/>
    <property type="match status" value="1"/>
</dbReference>
<dbReference type="AlphaFoldDB" id="A0A0G1DKX5"/>
<dbReference type="GO" id="GO:0008408">
    <property type="term" value="F:3'-5' exonuclease activity"/>
    <property type="evidence" value="ECO:0007669"/>
    <property type="project" value="InterPro"/>
</dbReference>
<evidence type="ECO:0000256" key="4">
    <source>
        <dbReference type="ARBA" id="ARBA00022679"/>
    </source>
</evidence>
<comment type="subcellular location">
    <subcellularLocation>
        <location evidence="1">Cytoplasm</location>
    </subcellularLocation>
</comment>
<dbReference type="GO" id="GO:0003676">
    <property type="term" value="F:nucleic acid binding"/>
    <property type="evidence" value="ECO:0007669"/>
    <property type="project" value="InterPro"/>
</dbReference>
<dbReference type="InterPro" id="IPR040982">
    <property type="entry name" value="DNA_pol3_finger"/>
</dbReference>
<protein>
    <recommendedName>
        <fullName evidence="3">DNA polymerase III subunit alpha</fullName>
        <ecNumber evidence="2">2.7.7.7</ecNumber>
    </recommendedName>
</protein>
<comment type="caution">
    <text evidence="10">The sequence shown here is derived from an EMBL/GenBank/DDBJ whole genome shotgun (WGS) entry which is preliminary data.</text>
</comment>
<dbReference type="Pfam" id="PF14579">
    <property type="entry name" value="HHH_6"/>
    <property type="match status" value="1"/>
</dbReference>
<dbReference type="Gene3D" id="1.10.150.870">
    <property type="match status" value="1"/>
</dbReference>
<dbReference type="InterPro" id="IPR011708">
    <property type="entry name" value="DNA_pol3_alpha_NTPase_dom"/>
</dbReference>
<dbReference type="NCBIfam" id="NF004226">
    <property type="entry name" value="PRK05673.1"/>
    <property type="match status" value="1"/>
</dbReference>
<dbReference type="Pfam" id="PF02811">
    <property type="entry name" value="PHP"/>
    <property type="match status" value="1"/>
</dbReference>
<evidence type="ECO:0000256" key="3">
    <source>
        <dbReference type="ARBA" id="ARBA00019114"/>
    </source>
</evidence>
<dbReference type="InterPro" id="IPR004805">
    <property type="entry name" value="DnaE2/DnaE/PolC"/>
</dbReference>
<evidence type="ECO:0000256" key="1">
    <source>
        <dbReference type="ARBA" id="ARBA00004496"/>
    </source>
</evidence>
<dbReference type="PANTHER" id="PTHR32294:SF0">
    <property type="entry name" value="DNA POLYMERASE III SUBUNIT ALPHA"/>
    <property type="match status" value="1"/>
</dbReference>
<dbReference type="GO" id="GO:0005737">
    <property type="term" value="C:cytoplasm"/>
    <property type="evidence" value="ECO:0007669"/>
    <property type="project" value="UniProtKB-SubCell"/>
</dbReference>
<reference evidence="10 11" key="1">
    <citation type="journal article" date="2015" name="Nature">
        <title>rRNA introns, odd ribosomes, and small enigmatic genomes across a large radiation of phyla.</title>
        <authorList>
            <person name="Brown C.T."/>
            <person name="Hug L.A."/>
            <person name="Thomas B.C."/>
            <person name="Sharon I."/>
            <person name="Castelle C.J."/>
            <person name="Singh A."/>
            <person name="Wilkins M.J."/>
            <person name="Williams K.H."/>
            <person name="Banfield J.F."/>
        </authorList>
    </citation>
    <scope>NUCLEOTIDE SEQUENCE [LARGE SCALE GENOMIC DNA]</scope>
</reference>
<dbReference type="NCBIfam" id="NF005298">
    <property type="entry name" value="PRK06826.1"/>
    <property type="match status" value="1"/>
</dbReference>
<organism evidence="10 11">
    <name type="scientific">Candidatus Gottesmanbacteria bacterium GW2011_GWA2_43_14</name>
    <dbReference type="NCBI Taxonomy" id="1618443"/>
    <lineage>
        <taxon>Bacteria</taxon>
        <taxon>Candidatus Gottesmaniibacteriota</taxon>
    </lineage>
</organism>
<dbReference type="SMART" id="SM00481">
    <property type="entry name" value="POLIIIAc"/>
    <property type="match status" value="1"/>
</dbReference>
<dbReference type="Proteomes" id="UP000034894">
    <property type="component" value="Unassembled WGS sequence"/>
</dbReference>
<keyword evidence="4 10" id="KW-0808">Transferase</keyword>
<dbReference type="Pfam" id="PF07733">
    <property type="entry name" value="DNA_pol3_alpha"/>
    <property type="match status" value="1"/>
</dbReference>
<dbReference type="PANTHER" id="PTHR32294">
    <property type="entry name" value="DNA POLYMERASE III SUBUNIT ALPHA"/>
    <property type="match status" value="1"/>
</dbReference>
<evidence type="ECO:0000256" key="6">
    <source>
        <dbReference type="ARBA" id="ARBA00022705"/>
    </source>
</evidence>
<dbReference type="InterPro" id="IPR016195">
    <property type="entry name" value="Pol/histidinol_Pase-like"/>
</dbReference>
<dbReference type="InterPro" id="IPR004013">
    <property type="entry name" value="PHP_dom"/>
</dbReference>
<dbReference type="GO" id="GO:0003887">
    <property type="term" value="F:DNA-directed DNA polymerase activity"/>
    <property type="evidence" value="ECO:0007669"/>
    <property type="project" value="UniProtKB-KW"/>
</dbReference>
<dbReference type="InterPro" id="IPR004365">
    <property type="entry name" value="NA-bd_OB_tRNA"/>
</dbReference>
<dbReference type="SUPFAM" id="SSF89550">
    <property type="entry name" value="PHP domain-like"/>
    <property type="match status" value="1"/>
</dbReference>
<dbReference type="CDD" id="cd04485">
    <property type="entry name" value="DnaE_OBF"/>
    <property type="match status" value="1"/>
</dbReference>
<gene>
    <name evidence="10" type="ORF">UV73_C0001G0036</name>
</gene>
<dbReference type="EC" id="2.7.7.7" evidence="2"/>
<dbReference type="Pfam" id="PF01336">
    <property type="entry name" value="tRNA_anti-codon"/>
    <property type="match status" value="1"/>
</dbReference>
<dbReference type="PATRIC" id="fig|1618443.3.peg.37"/>